<dbReference type="PANTHER" id="PTHR31873:SF6">
    <property type="entry name" value="ASPARTATE DEHYDROGENASE DOMAIN-CONTAINING PROTEIN"/>
    <property type="match status" value="1"/>
</dbReference>
<feature type="domain" description="Aspartate/homoserine dehydrogenase NAD-binding" evidence="8">
    <location>
        <begin position="9"/>
        <end position="118"/>
    </location>
</feature>
<sequence>MGIDVVILGYGAIGQAVHGLLAEHRSEVRVLGVMDRASLAETDHCRAGAPGSDRVLGPAGLKVPVLGLSRAIEIADLVIECASPSAIRAHGPRITGAGTDLLIASLGALADGRLHGMLTAGPGRCHLSTGAIGGLDLIRASAGTIKAIELETRKLPEALLHPGLPERLRGSITGTTDSGTPKLVFTGSVPEAVQSFPSNINVAAALGLAAGNMDLVDVRIIADPGAVLTSHTITVRGDCGNYRFEIQNFPDPENPATSALTARSMASGVLRLAGRGSHFI</sequence>
<feature type="binding site" evidence="6">
    <location>
        <position position="201"/>
    </location>
    <ligand>
        <name>NAD(+)</name>
        <dbReference type="ChEBI" id="CHEBI:57540"/>
    </ligand>
</feature>
<accession>A0ABP9TRF8</accession>
<feature type="binding site" evidence="6">
    <location>
        <position position="131"/>
    </location>
    <ligand>
        <name>NAD(+)</name>
        <dbReference type="ChEBI" id="CHEBI:57540"/>
    </ligand>
</feature>
<protein>
    <recommendedName>
        <fullName evidence="6">L-aspartate dehydrogenase</fullName>
        <ecNumber evidence="6">1.4.1.21</ecNumber>
    </recommendedName>
</protein>
<keyword evidence="5 6" id="KW-0520">NAD</keyword>
<dbReference type="SUPFAM" id="SSF51735">
    <property type="entry name" value="NAD(P)-binding Rossmann-fold domains"/>
    <property type="match status" value="1"/>
</dbReference>
<dbReference type="EC" id="1.4.1.21" evidence="6"/>
<feature type="active site" evidence="6">
    <location>
        <position position="231"/>
    </location>
</feature>
<dbReference type="Gene3D" id="3.40.50.720">
    <property type="entry name" value="NAD(P)-binding Rossmann-like Domain"/>
    <property type="match status" value="1"/>
</dbReference>
<dbReference type="Pfam" id="PF01958">
    <property type="entry name" value="Asp_DH_C"/>
    <property type="match status" value="1"/>
</dbReference>
<comment type="catalytic activity">
    <reaction evidence="6">
        <text>L-aspartate + NAD(+) + H2O = oxaloacetate + NH4(+) + NADH + H(+)</text>
        <dbReference type="Rhea" id="RHEA:11788"/>
        <dbReference type="ChEBI" id="CHEBI:15377"/>
        <dbReference type="ChEBI" id="CHEBI:15378"/>
        <dbReference type="ChEBI" id="CHEBI:16452"/>
        <dbReference type="ChEBI" id="CHEBI:28938"/>
        <dbReference type="ChEBI" id="CHEBI:29991"/>
        <dbReference type="ChEBI" id="CHEBI:57540"/>
        <dbReference type="ChEBI" id="CHEBI:57945"/>
        <dbReference type="EC" id="1.4.1.21"/>
    </reaction>
</comment>
<evidence type="ECO:0000256" key="1">
    <source>
        <dbReference type="ARBA" id="ARBA00008331"/>
    </source>
</evidence>
<evidence type="ECO:0000256" key="2">
    <source>
        <dbReference type="ARBA" id="ARBA00022642"/>
    </source>
</evidence>
<comment type="caution">
    <text evidence="9">The sequence shown here is derived from an EMBL/GenBank/DDBJ whole genome shotgun (WGS) entry which is preliminary data.</text>
</comment>
<dbReference type="InterPro" id="IPR005106">
    <property type="entry name" value="Asp/hSer_DH_NAD-bd"/>
</dbReference>
<evidence type="ECO:0000313" key="10">
    <source>
        <dbReference type="Proteomes" id="UP001501257"/>
    </source>
</evidence>
<organism evidence="9 10">
    <name type="scientific">Paeniglutamicibacter antarcticus</name>
    <dbReference type="NCBI Taxonomy" id="494023"/>
    <lineage>
        <taxon>Bacteria</taxon>
        <taxon>Bacillati</taxon>
        <taxon>Actinomycetota</taxon>
        <taxon>Actinomycetes</taxon>
        <taxon>Micrococcales</taxon>
        <taxon>Micrococcaceae</taxon>
        <taxon>Paeniglutamicibacter</taxon>
    </lineage>
</organism>
<feature type="domain" description="Aspartate dehydrogenase" evidence="7">
    <location>
        <begin position="181"/>
        <end position="265"/>
    </location>
</feature>
<dbReference type="PIRSF" id="PIRSF005227">
    <property type="entry name" value="Asp_dh_NAD_syn"/>
    <property type="match status" value="1"/>
</dbReference>
<evidence type="ECO:0000256" key="6">
    <source>
        <dbReference type="HAMAP-Rule" id="MF_01265"/>
    </source>
</evidence>
<dbReference type="InterPro" id="IPR011182">
    <property type="entry name" value="L-Asp_DH"/>
</dbReference>
<keyword evidence="10" id="KW-1185">Reference proteome</keyword>
<evidence type="ECO:0000313" key="9">
    <source>
        <dbReference type="EMBL" id="GAA5229172.1"/>
    </source>
</evidence>
<dbReference type="EMBL" id="BAABLK010000094">
    <property type="protein sequence ID" value="GAA5229172.1"/>
    <property type="molecule type" value="Genomic_DNA"/>
</dbReference>
<dbReference type="Gene3D" id="3.30.360.10">
    <property type="entry name" value="Dihydrodipicolinate Reductase, domain 2"/>
    <property type="match status" value="1"/>
</dbReference>
<keyword evidence="2 6" id="KW-0662">Pyridine nucleotide biosynthesis</keyword>
<name>A0ABP9TRF8_9MICC</name>
<dbReference type="HAMAP" id="MF_01265">
    <property type="entry name" value="NadX"/>
    <property type="match status" value="1"/>
</dbReference>
<dbReference type="PANTHER" id="PTHR31873">
    <property type="entry name" value="L-ASPARTATE DEHYDROGENASE-RELATED"/>
    <property type="match status" value="1"/>
</dbReference>
<proteinExistence type="inferred from homology"/>
<evidence type="ECO:0000256" key="3">
    <source>
        <dbReference type="ARBA" id="ARBA00022857"/>
    </source>
</evidence>
<comment type="function">
    <text evidence="6">Specifically catalyzes the NAD or NADP-dependent dehydrogenation of L-aspartate to iminoaspartate.</text>
</comment>
<keyword evidence="3 6" id="KW-0521">NADP</keyword>
<dbReference type="InterPro" id="IPR002811">
    <property type="entry name" value="Asp_DH"/>
</dbReference>
<keyword evidence="4 6" id="KW-0560">Oxidoreductase</keyword>
<evidence type="ECO:0000259" key="8">
    <source>
        <dbReference type="Pfam" id="PF03447"/>
    </source>
</evidence>
<evidence type="ECO:0000256" key="5">
    <source>
        <dbReference type="ARBA" id="ARBA00023027"/>
    </source>
</evidence>
<comment type="catalytic activity">
    <reaction evidence="6">
        <text>L-aspartate + NADP(+) + H2O = oxaloacetate + NH4(+) + NADPH + H(+)</text>
        <dbReference type="Rhea" id="RHEA:11784"/>
        <dbReference type="ChEBI" id="CHEBI:15377"/>
        <dbReference type="ChEBI" id="CHEBI:15378"/>
        <dbReference type="ChEBI" id="CHEBI:16452"/>
        <dbReference type="ChEBI" id="CHEBI:28938"/>
        <dbReference type="ChEBI" id="CHEBI:29991"/>
        <dbReference type="ChEBI" id="CHEBI:57783"/>
        <dbReference type="ChEBI" id="CHEBI:58349"/>
        <dbReference type="EC" id="1.4.1.21"/>
    </reaction>
</comment>
<dbReference type="InterPro" id="IPR036291">
    <property type="entry name" value="NAD(P)-bd_dom_sf"/>
</dbReference>
<dbReference type="InterPro" id="IPR020626">
    <property type="entry name" value="Asp_DH_prok"/>
</dbReference>
<comment type="similarity">
    <text evidence="1 6">Belongs to the L-aspartate dehydrogenase family.</text>
</comment>
<evidence type="ECO:0000259" key="7">
    <source>
        <dbReference type="Pfam" id="PF01958"/>
    </source>
</evidence>
<reference evidence="10" key="1">
    <citation type="journal article" date="2019" name="Int. J. Syst. Evol. Microbiol.">
        <title>The Global Catalogue of Microorganisms (GCM) 10K type strain sequencing project: providing services to taxonomists for standard genome sequencing and annotation.</title>
        <authorList>
            <consortium name="The Broad Institute Genomics Platform"/>
            <consortium name="The Broad Institute Genome Sequencing Center for Infectious Disease"/>
            <person name="Wu L."/>
            <person name="Ma J."/>
        </authorList>
    </citation>
    <scope>NUCLEOTIDE SEQUENCE [LARGE SCALE GENOMIC DNA]</scope>
    <source>
        <strain evidence="10">JCM 18952</strain>
    </source>
</reference>
<comment type="pathway">
    <text evidence="6">Cofactor biosynthesis; NAD(+) biosynthesis; iminoaspartate from L-aspartate (dehydrogenase route): step 1/1.</text>
</comment>
<dbReference type="RefSeq" id="WP_210100987.1">
    <property type="nucleotide sequence ID" value="NZ_BAABLK010000094.1"/>
</dbReference>
<gene>
    <name evidence="6" type="primary">nadX</name>
    <name evidence="9" type="ORF">GCM10025778_37110</name>
</gene>
<dbReference type="Pfam" id="PF03447">
    <property type="entry name" value="NAD_binding_3"/>
    <property type="match status" value="1"/>
</dbReference>
<comment type="miscellaneous">
    <text evidence="6">The iminoaspartate product is unstable in aqueous solution and can decompose to oxaloacetate and ammonia.</text>
</comment>
<dbReference type="Proteomes" id="UP001501257">
    <property type="component" value="Unassembled WGS sequence"/>
</dbReference>
<evidence type="ECO:0000256" key="4">
    <source>
        <dbReference type="ARBA" id="ARBA00023002"/>
    </source>
</evidence>
<dbReference type="SUPFAM" id="SSF55347">
    <property type="entry name" value="Glyceraldehyde-3-phosphate dehydrogenase-like, C-terminal domain"/>
    <property type="match status" value="1"/>
</dbReference>